<dbReference type="GO" id="GO:0032259">
    <property type="term" value="P:methylation"/>
    <property type="evidence" value="ECO:0007669"/>
    <property type="project" value="UniProtKB-KW"/>
</dbReference>
<dbReference type="GO" id="GO:0008171">
    <property type="term" value="F:O-methyltransferase activity"/>
    <property type="evidence" value="ECO:0007669"/>
    <property type="project" value="InterPro"/>
</dbReference>
<dbReference type="Pfam" id="PF00891">
    <property type="entry name" value="Methyltransf_2"/>
    <property type="match status" value="1"/>
</dbReference>
<evidence type="ECO:0000256" key="1">
    <source>
        <dbReference type="ARBA" id="ARBA00022603"/>
    </source>
</evidence>
<dbReference type="KEGG" id="pfy:PFICI_02578"/>
<evidence type="ECO:0000313" key="6">
    <source>
        <dbReference type="Proteomes" id="UP000030651"/>
    </source>
</evidence>
<dbReference type="OrthoDB" id="2410195at2759"/>
<keyword evidence="6" id="KW-1185">Reference proteome</keyword>
<gene>
    <name evidence="5" type="ORF">PFICI_02578</name>
</gene>
<dbReference type="SUPFAM" id="SSF53335">
    <property type="entry name" value="S-adenosyl-L-methionine-dependent methyltransferases"/>
    <property type="match status" value="1"/>
</dbReference>
<keyword evidence="3" id="KW-0949">S-adenosyl-L-methionine</keyword>
<protein>
    <recommendedName>
        <fullName evidence="4">O-methyltransferase C-terminal domain-containing protein</fullName>
    </recommendedName>
</protein>
<evidence type="ECO:0000256" key="2">
    <source>
        <dbReference type="ARBA" id="ARBA00022679"/>
    </source>
</evidence>
<dbReference type="InterPro" id="IPR029063">
    <property type="entry name" value="SAM-dependent_MTases_sf"/>
</dbReference>
<keyword evidence="1" id="KW-0489">Methyltransferase</keyword>
<dbReference type="HOGENOM" id="CLU_005533_5_0_1"/>
<organism evidence="5 6">
    <name type="scientific">Pestalotiopsis fici (strain W106-1 / CGMCC3.15140)</name>
    <dbReference type="NCBI Taxonomy" id="1229662"/>
    <lineage>
        <taxon>Eukaryota</taxon>
        <taxon>Fungi</taxon>
        <taxon>Dikarya</taxon>
        <taxon>Ascomycota</taxon>
        <taxon>Pezizomycotina</taxon>
        <taxon>Sordariomycetes</taxon>
        <taxon>Xylariomycetidae</taxon>
        <taxon>Amphisphaeriales</taxon>
        <taxon>Sporocadaceae</taxon>
        <taxon>Pestalotiopsis</taxon>
    </lineage>
</organism>
<dbReference type="RefSeq" id="XP_007829350.1">
    <property type="nucleotide sequence ID" value="XM_007831159.1"/>
</dbReference>
<name>W3XEM4_PESFW</name>
<dbReference type="AlphaFoldDB" id="W3XEM4"/>
<evidence type="ECO:0000256" key="3">
    <source>
        <dbReference type="ARBA" id="ARBA00022691"/>
    </source>
</evidence>
<dbReference type="GeneID" id="19267591"/>
<proteinExistence type="predicted"/>
<dbReference type="InterPro" id="IPR001077">
    <property type="entry name" value="COMT_C"/>
</dbReference>
<evidence type="ECO:0000259" key="4">
    <source>
        <dbReference type="Pfam" id="PF00891"/>
    </source>
</evidence>
<reference evidence="6" key="1">
    <citation type="journal article" date="2015" name="BMC Genomics">
        <title>Genomic and transcriptomic analysis of the endophytic fungus Pestalotiopsis fici reveals its lifestyle and high potential for synthesis of natural products.</title>
        <authorList>
            <person name="Wang X."/>
            <person name="Zhang X."/>
            <person name="Liu L."/>
            <person name="Xiang M."/>
            <person name="Wang W."/>
            <person name="Sun X."/>
            <person name="Che Y."/>
            <person name="Guo L."/>
            <person name="Liu G."/>
            <person name="Guo L."/>
            <person name="Wang C."/>
            <person name="Yin W.B."/>
            <person name="Stadler M."/>
            <person name="Zhang X."/>
            <person name="Liu X."/>
        </authorList>
    </citation>
    <scope>NUCLEOTIDE SEQUENCE [LARGE SCALE GENOMIC DNA]</scope>
    <source>
        <strain evidence="6">W106-1 / CGMCC3.15140</strain>
    </source>
</reference>
<sequence length="394" mass="44332">MSTPVRKAAEILDSIQLESFANDTERYAAKEAARRLLSRIETPFERGWTLTFETPVLIAALQTLRNLGLWSAWYRLCKENKTADEQSLEHIVSLCQQQGNADINLLPLNVVEETDVDKWRPTAFSLALGNEASHLHHILDFGTDHSIITGVNLPRLLQKYNYHEPLDTKKADNYTDVNGVDFFGLCEREPHKADSFEGLMTALRNHKMHWTEVYDTRKIVENADLAKPLFVDVGGLHGLDTAQLLARHPDLPPDVLFVQDLPNVVAADIEHLDARIVKQAYDFFTPQPLVGARAYFFHAVCHDWPDAECVRILQNAAAAMTKGYSKLLIYEIVLPARDASSLMTTLDLQLMNIVSGLERTEGHWKELLAKAGFKVVSIARHFRAVESVIAAELA</sequence>
<dbReference type="PANTHER" id="PTHR43712:SF8">
    <property type="entry name" value="O-METHYLTRANSFERASE AF390-400"/>
    <property type="match status" value="1"/>
</dbReference>
<dbReference type="EMBL" id="KI912110">
    <property type="protein sequence ID" value="ETS84553.1"/>
    <property type="molecule type" value="Genomic_DNA"/>
</dbReference>
<dbReference type="eggNOG" id="KOG3178">
    <property type="taxonomic scope" value="Eukaryota"/>
</dbReference>
<dbReference type="PROSITE" id="PS51683">
    <property type="entry name" value="SAM_OMT_II"/>
    <property type="match status" value="1"/>
</dbReference>
<evidence type="ECO:0000313" key="5">
    <source>
        <dbReference type="EMBL" id="ETS84553.1"/>
    </source>
</evidence>
<dbReference type="Proteomes" id="UP000030651">
    <property type="component" value="Unassembled WGS sequence"/>
</dbReference>
<keyword evidence="2" id="KW-0808">Transferase</keyword>
<dbReference type="InParanoid" id="W3XEM4"/>
<dbReference type="PANTHER" id="PTHR43712">
    <property type="entry name" value="PUTATIVE (AFU_ORTHOLOGUE AFUA_4G14580)-RELATED"/>
    <property type="match status" value="1"/>
</dbReference>
<feature type="domain" description="O-methyltransferase C-terminal" evidence="4">
    <location>
        <begin position="168"/>
        <end position="374"/>
    </location>
</feature>
<dbReference type="InterPro" id="IPR016461">
    <property type="entry name" value="COMT-like"/>
</dbReference>
<dbReference type="OMA" id="TEWTEAD"/>
<dbReference type="Gene3D" id="3.40.50.150">
    <property type="entry name" value="Vaccinia Virus protein VP39"/>
    <property type="match status" value="1"/>
</dbReference>
<accession>W3XEM4</accession>